<evidence type="ECO:0000256" key="3">
    <source>
        <dbReference type="ARBA" id="ARBA00006759"/>
    </source>
</evidence>
<dbReference type="PANTHER" id="PTHR43705">
    <property type="entry name" value="HYDROXYACYLGLUTATHIONE HYDROLASE"/>
    <property type="match status" value="1"/>
</dbReference>
<name>A0AAE9I8W2_9ENTR</name>
<evidence type="ECO:0000256" key="5">
    <source>
        <dbReference type="ARBA" id="ARBA00022801"/>
    </source>
</evidence>
<comment type="cofactor">
    <cofactor evidence="7">
        <name>Zn(2+)</name>
        <dbReference type="ChEBI" id="CHEBI:29105"/>
    </cofactor>
    <text evidence="7">Binds 2 Zn(2+) ions per subunit.</text>
</comment>
<comment type="similarity">
    <text evidence="3 7">Belongs to the metallo-beta-lactamase superfamily. Glyoxalase II family.</text>
</comment>
<reference evidence="9" key="1">
    <citation type="submission" date="2022-05" db="EMBL/GenBank/DDBJ databases">
        <title>Impact of host demography and evolutionary history on endosymbiont molecular evolution: a test in carpenter ants (Genus Camponotus) and their Blochmannia endosymbionts.</title>
        <authorList>
            <person name="Manthey J.D."/>
            <person name="Giron J.C."/>
            <person name="Hruska J.P."/>
        </authorList>
    </citation>
    <scope>NUCLEOTIDE SEQUENCE</scope>
    <source>
        <strain evidence="9">C-049</strain>
    </source>
</reference>
<feature type="binding site" evidence="7">
    <location>
        <position position="58"/>
    </location>
    <ligand>
        <name>Zn(2+)</name>
        <dbReference type="ChEBI" id="CHEBI:29105"/>
        <label>2</label>
    </ligand>
</feature>
<dbReference type="GO" id="GO:0004416">
    <property type="term" value="F:hydroxyacylglutathione hydrolase activity"/>
    <property type="evidence" value="ECO:0007669"/>
    <property type="project" value="UniProtKB-UniRule"/>
</dbReference>
<proteinExistence type="inferred from homology"/>
<dbReference type="InterPro" id="IPR017782">
    <property type="entry name" value="Hydroxyacylglutathione_Hdrlase"/>
</dbReference>
<comment type="pathway">
    <text evidence="2 7">Secondary metabolite metabolism; methylglyoxal degradation; (R)-lactate from methylglyoxal: step 2/2.</text>
</comment>
<dbReference type="PANTHER" id="PTHR43705:SF1">
    <property type="entry name" value="HYDROXYACYLGLUTATHIONE HYDROLASE GLOB"/>
    <property type="match status" value="1"/>
</dbReference>
<feature type="binding site" evidence="7">
    <location>
        <position position="127"/>
    </location>
    <ligand>
        <name>Zn(2+)</name>
        <dbReference type="ChEBI" id="CHEBI:29105"/>
        <label>1</label>
    </ligand>
</feature>
<keyword evidence="6 7" id="KW-0862">Zinc</keyword>
<evidence type="ECO:0000256" key="6">
    <source>
        <dbReference type="ARBA" id="ARBA00022833"/>
    </source>
</evidence>
<comment type="catalytic activity">
    <reaction evidence="1 7">
        <text>an S-(2-hydroxyacyl)glutathione + H2O = a 2-hydroxy carboxylate + glutathione + H(+)</text>
        <dbReference type="Rhea" id="RHEA:21864"/>
        <dbReference type="ChEBI" id="CHEBI:15377"/>
        <dbReference type="ChEBI" id="CHEBI:15378"/>
        <dbReference type="ChEBI" id="CHEBI:57925"/>
        <dbReference type="ChEBI" id="CHEBI:58896"/>
        <dbReference type="ChEBI" id="CHEBI:71261"/>
        <dbReference type="EC" id="3.1.2.6"/>
    </reaction>
</comment>
<dbReference type="CDD" id="cd07723">
    <property type="entry name" value="hydroxyacylglutathione_hydrolase_MBL-fold"/>
    <property type="match status" value="1"/>
</dbReference>
<feature type="binding site" evidence="7">
    <location>
        <position position="57"/>
    </location>
    <ligand>
        <name>Zn(2+)</name>
        <dbReference type="ChEBI" id="CHEBI:29105"/>
        <label>2</label>
    </ligand>
</feature>
<feature type="domain" description="Metallo-beta-lactamase" evidence="8">
    <location>
        <begin position="11"/>
        <end position="165"/>
    </location>
</feature>
<dbReference type="EC" id="3.1.2.6" evidence="7"/>
<protein>
    <recommendedName>
        <fullName evidence="7">Hydroxyacylglutathione hydrolase</fullName>
        <ecNumber evidence="7">3.1.2.6</ecNumber>
    </recommendedName>
    <alternativeName>
        <fullName evidence="7">Glyoxalase II</fullName>
        <shortName evidence="7">Glx II</shortName>
    </alternativeName>
</protein>
<comment type="function">
    <text evidence="7">Thiolesterase that catalyzes the hydrolysis of S-D-lactoyl-glutathione to form glutathione and D-lactic acid.</text>
</comment>
<dbReference type="GO" id="GO:0019243">
    <property type="term" value="P:methylglyoxal catabolic process to D-lactate via S-lactoyl-glutathione"/>
    <property type="evidence" value="ECO:0007669"/>
    <property type="project" value="UniProtKB-UniRule"/>
</dbReference>
<dbReference type="Gene3D" id="3.60.15.10">
    <property type="entry name" value="Ribonuclease Z/Hydroxyacylglutathione hydrolase-like"/>
    <property type="match status" value="1"/>
</dbReference>
<dbReference type="InterPro" id="IPR001279">
    <property type="entry name" value="Metallo-B-lactamas"/>
</dbReference>
<dbReference type="GO" id="GO:0046872">
    <property type="term" value="F:metal ion binding"/>
    <property type="evidence" value="ECO:0007669"/>
    <property type="project" value="UniProtKB-KW"/>
</dbReference>
<dbReference type="InterPro" id="IPR035680">
    <property type="entry name" value="Clx_II_MBL"/>
</dbReference>
<dbReference type="HAMAP" id="MF_01374">
    <property type="entry name" value="Glyoxalase_2"/>
    <property type="match status" value="1"/>
</dbReference>
<evidence type="ECO:0000313" key="9">
    <source>
        <dbReference type="EMBL" id="URJ27451.1"/>
    </source>
</evidence>
<evidence type="ECO:0000256" key="7">
    <source>
        <dbReference type="HAMAP-Rule" id="MF_01374"/>
    </source>
</evidence>
<dbReference type="Pfam" id="PF16123">
    <property type="entry name" value="HAGH_C"/>
    <property type="match status" value="1"/>
</dbReference>
<keyword evidence="5 7" id="KW-0378">Hydrolase</keyword>
<dbReference type="PIRSF" id="PIRSF005457">
    <property type="entry name" value="Glx"/>
    <property type="match status" value="1"/>
</dbReference>
<feature type="binding site" evidence="7">
    <location>
        <position position="53"/>
    </location>
    <ligand>
        <name>Zn(2+)</name>
        <dbReference type="ChEBI" id="CHEBI:29105"/>
        <label>1</label>
    </ligand>
</feature>
<dbReference type="InterPro" id="IPR050110">
    <property type="entry name" value="Glyoxalase_II_hydrolase"/>
</dbReference>
<dbReference type="SUPFAM" id="SSF56281">
    <property type="entry name" value="Metallo-hydrolase/oxidoreductase"/>
    <property type="match status" value="1"/>
</dbReference>
<evidence type="ECO:0000256" key="1">
    <source>
        <dbReference type="ARBA" id="ARBA00001623"/>
    </source>
</evidence>
<evidence type="ECO:0000313" key="10">
    <source>
        <dbReference type="Proteomes" id="UP001056323"/>
    </source>
</evidence>
<feature type="binding site" evidence="7">
    <location>
        <position position="110"/>
    </location>
    <ligand>
        <name>Zn(2+)</name>
        <dbReference type="ChEBI" id="CHEBI:29105"/>
        <label>1</label>
    </ligand>
</feature>
<evidence type="ECO:0000256" key="4">
    <source>
        <dbReference type="ARBA" id="ARBA00022723"/>
    </source>
</evidence>
<dbReference type="Pfam" id="PF00753">
    <property type="entry name" value="Lactamase_B"/>
    <property type="match status" value="1"/>
</dbReference>
<dbReference type="EMBL" id="CP097751">
    <property type="protein sequence ID" value="URJ27451.1"/>
    <property type="molecule type" value="Genomic_DNA"/>
</dbReference>
<gene>
    <name evidence="7 9" type="primary">gloB</name>
    <name evidence="9" type="ORF">M9394_02730</name>
</gene>
<dbReference type="InterPro" id="IPR032282">
    <property type="entry name" value="HAGH_C"/>
</dbReference>
<dbReference type="SMART" id="SM00849">
    <property type="entry name" value="Lactamase_B"/>
    <property type="match status" value="1"/>
</dbReference>
<dbReference type="Proteomes" id="UP001056323">
    <property type="component" value="Chromosome"/>
</dbReference>
<accession>A0AAE9I8W2</accession>
<keyword evidence="4 7" id="KW-0479">Metal-binding</keyword>
<dbReference type="InterPro" id="IPR036866">
    <property type="entry name" value="RibonucZ/Hydroxyglut_hydro"/>
</dbReference>
<evidence type="ECO:0000256" key="2">
    <source>
        <dbReference type="ARBA" id="ARBA00004963"/>
    </source>
</evidence>
<dbReference type="RefSeq" id="WP_250249917.1">
    <property type="nucleotide sequence ID" value="NZ_CP097751.1"/>
</dbReference>
<sequence length="251" mass="28921">MNIIRIPVLSTNYIWFLYNYKNECIIIDPGEAIKVLDILKKFQFRLRAILLTHNHIDHVNGVAPLIQHFPKTIVYGPMETKNNGSHFLVSEGDDFVLLKKKFKVLNLPGHTLGHIGFYSAPWLFCGDTVFSAGCGKICIGFAQNMYESFLKIRHLPHNTLIFSGHEYTLSNVNFAISILPQDQSIINYRNKIIKLYNRNQPTVPTTLDLELKVNPFFRCGNSDIKKSLNLSCNLKEEWQVFSELRKKKDSF</sequence>
<evidence type="ECO:0000259" key="8">
    <source>
        <dbReference type="SMART" id="SM00849"/>
    </source>
</evidence>
<organism evidence="9 10">
    <name type="scientific">Candidatus Blochmanniella camponoti</name>
    <dbReference type="NCBI Taxonomy" id="108080"/>
    <lineage>
        <taxon>Bacteria</taxon>
        <taxon>Pseudomonadati</taxon>
        <taxon>Pseudomonadota</taxon>
        <taxon>Gammaproteobacteria</taxon>
        <taxon>Enterobacterales</taxon>
        <taxon>Enterobacteriaceae</taxon>
        <taxon>ant endosymbionts</taxon>
        <taxon>Candidatus Blochmanniella</taxon>
    </lineage>
</organism>
<dbReference type="NCBIfam" id="TIGR03413">
    <property type="entry name" value="GSH_gloB"/>
    <property type="match status" value="1"/>
</dbReference>
<feature type="binding site" evidence="7">
    <location>
        <position position="55"/>
    </location>
    <ligand>
        <name>Zn(2+)</name>
        <dbReference type="ChEBI" id="CHEBI:29105"/>
        <label>1</label>
    </ligand>
</feature>
<feature type="binding site" evidence="7">
    <location>
        <position position="127"/>
    </location>
    <ligand>
        <name>Zn(2+)</name>
        <dbReference type="ChEBI" id="CHEBI:29105"/>
        <label>2</label>
    </ligand>
</feature>
<comment type="subunit">
    <text evidence="7">Monomer.</text>
</comment>
<dbReference type="KEGG" id="bhb:M9394_02730"/>
<feature type="binding site" evidence="7">
    <location>
        <position position="165"/>
    </location>
    <ligand>
        <name>Zn(2+)</name>
        <dbReference type="ChEBI" id="CHEBI:29105"/>
        <label>2</label>
    </ligand>
</feature>
<dbReference type="AlphaFoldDB" id="A0AAE9I8W2"/>